<evidence type="ECO:0000259" key="1">
    <source>
        <dbReference type="Pfam" id="PF16561"/>
    </source>
</evidence>
<comment type="caution">
    <text evidence="2">The sequence shown here is derived from an EMBL/GenBank/DDBJ whole genome shotgun (WGS) entry which is preliminary data.</text>
</comment>
<dbReference type="PANTHER" id="PTHR10343">
    <property type="entry name" value="5'-AMP-ACTIVATED PROTEIN KINASE , BETA SUBUNIT"/>
    <property type="match status" value="1"/>
</dbReference>
<dbReference type="GO" id="GO:0005737">
    <property type="term" value="C:cytoplasm"/>
    <property type="evidence" value="ECO:0007669"/>
    <property type="project" value="TreeGrafter"/>
</dbReference>
<dbReference type="GO" id="GO:0031588">
    <property type="term" value="C:nucleotide-activated protein kinase complex"/>
    <property type="evidence" value="ECO:0007669"/>
    <property type="project" value="TreeGrafter"/>
</dbReference>
<dbReference type="Proteomes" id="UP000824161">
    <property type="component" value="Unassembled WGS sequence"/>
</dbReference>
<reference evidence="2" key="2">
    <citation type="journal article" date="2021" name="PeerJ">
        <title>Extensive microbial diversity within the chicken gut microbiome revealed by metagenomics and culture.</title>
        <authorList>
            <person name="Gilroy R."/>
            <person name="Ravi A."/>
            <person name="Getino M."/>
            <person name="Pursley I."/>
            <person name="Horton D.L."/>
            <person name="Alikhan N.F."/>
            <person name="Baker D."/>
            <person name="Gharbi K."/>
            <person name="Hall N."/>
            <person name="Watson M."/>
            <person name="Adriaenssens E.M."/>
            <person name="Foster-Nyarko E."/>
            <person name="Jarju S."/>
            <person name="Secka A."/>
            <person name="Antonio M."/>
            <person name="Oren A."/>
            <person name="Chaudhuri R.R."/>
            <person name="La Ragione R."/>
            <person name="Hildebrand F."/>
            <person name="Pallen M.J."/>
        </authorList>
    </citation>
    <scope>NUCLEOTIDE SEQUENCE</scope>
    <source>
        <strain evidence="2">1383</strain>
    </source>
</reference>
<dbReference type="SUPFAM" id="SSF81296">
    <property type="entry name" value="E set domains"/>
    <property type="match status" value="1"/>
</dbReference>
<evidence type="ECO:0000313" key="3">
    <source>
        <dbReference type="Proteomes" id="UP000824161"/>
    </source>
</evidence>
<evidence type="ECO:0000313" key="2">
    <source>
        <dbReference type="EMBL" id="HIT97315.1"/>
    </source>
</evidence>
<dbReference type="Pfam" id="PF16561">
    <property type="entry name" value="AMPK1_CBM"/>
    <property type="match status" value="1"/>
</dbReference>
<dbReference type="CDD" id="cd07184">
    <property type="entry name" value="E_set_Isoamylase_like_N"/>
    <property type="match status" value="1"/>
</dbReference>
<organism evidence="2 3">
    <name type="scientific">Candidatus Merdimorpha stercoravium</name>
    <dbReference type="NCBI Taxonomy" id="2840863"/>
    <lineage>
        <taxon>Bacteria</taxon>
        <taxon>Pseudomonadati</taxon>
        <taxon>Bacteroidota</taxon>
        <taxon>Flavobacteriia</taxon>
        <taxon>Flavobacteriales</taxon>
        <taxon>Candidatus Merdimorpha</taxon>
    </lineage>
</organism>
<dbReference type="InterPro" id="IPR014756">
    <property type="entry name" value="Ig_E-set"/>
</dbReference>
<accession>A0A9D1H7Y2</accession>
<feature type="domain" description="AMP-activated protein kinase glycogen-binding" evidence="1">
    <location>
        <begin position="31"/>
        <end position="85"/>
    </location>
</feature>
<name>A0A9D1H7Y2_9FLAO</name>
<dbReference type="AlphaFoldDB" id="A0A9D1H7Y2"/>
<dbReference type="InterPro" id="IPR013783">
    <property type="entry name" value="Ig-like_fold"/>
</dbReference>
<dbReference type="PANTHER" id="PTHR10343:SF91">
    <property type="entry name" value="AMPK1_CBM DOMAIN-CONTAINING PROTEIN"/>
    <property type="match status" value="1"/>
</dbReference>
<dbReference type="Gene3D" id="2.60.40.10">
    <property type="entry name" value="Immunoglobulins"/>
    <property type="match status" value="1"/>
</dbReference>
<dbReference type="GO" id="GO:0007165">
    <property type="term" value="P:signal transduction"/>
    <property type="evidence" value="ECO:0007669"/>
    <property type="project" value="TreeGrafter"/>
</dbReference>
<dbReference type="GO" id="GO:0019901">
    <property type="term" value="F:protein kinase binding"/>
    <property type="evidence" value="ECO:0007669"/>
    <property type="project" value="TreeGrafter"/>
</dbReference>
<protein>
    <submittedName>
        <fullName evidence="2">Isoamylase early set domain-containing protein</fullName>
    </submittedName>
</protein>
<dbReference type="EMBL" id="DVLY01000012">
    <property type="protein sequence ID" value="HIT97315.1"/>
    <property type="molecule type" value="Genomic_DNA"/>
</dbReference>
<dbReference type="InterPro" id="IPR032640">
    <property type="entry name" value="AMPK1_CBM"/>
</dbReference>
<reference evidence="2" key="1">
    <citation type="submission" date="2020-10" db="EMBL/GenBank/DDBJ databases">
        <authorList>
            <person name="Gilroy R."/>
        </authorList>
    </citation>
    <scope>NUCLEOTIDE SEQUENCE</scope>
    <source>
        <strain evidence="2">1383</strain>
    </source>
</reference>
<dbReference type="InterPro" id="IPR050827">
    <property type="entry name" value="CRP1_MDG1_kinase"/>
</dbReference>
<gene>
    <name evidence="2" type="ORF">IAC44_00595</name>
</gene>
<proteinExistence type="predicted"/>
<sequence>MSVKKVYSKSKPECKVTFSVSAANVPEKAIVYLCGDFNNWEEKSLRLKKNKTGNYSVSLTLPLGKYQFKYNVDGQYWINDDAADAYPSNVFGSDNSLIEL</sequence>